<evidence type="ECO:0000313" key="2">
    <source>
        <dbReference type="Proteomes" id="UP000001510"/>
    </source>
</evidence>
<protein>
    <submittedName>
        <fullName evidence="1">Uncharacterized protein</fullName>
    </submittedName>
</protein>
<dbReference type="EMBL" id="AP009552">
    <property type="protein sequence ID" value="BAG04348.1"/>
    <property type="molecule type" value="Genomic_DNA"/>
</dbReference>
<reference evidence="1 2" key="1">
    <citation type="journal article" date="2007" name="DNA Res.">
        <title>Complete genomic structure of the bloom-forming toxic cyanobacterium Microcystis aeruginosa NIES-843.</title>
        <authorList>
            <person name="Kaneko T."/>
            <person name="Nakajima N."/>
            <person name="Okamoto S."/>
            <person name="Suzuki I."/>
            <person name="Tanabe Y."/>
            <person name="Tamaoki M."/>
            <person name="Nakamura Y."/>
            <person name="Kasai F."/>
            <person name="Watanabe A."/>
            <person name="Kawashima K."/>
            <person name="Kishida Y."/>
            <person name="Ono A."/>
            <person name="Shimizu Y."/>
            <person name="Takahashi C."/>
            <person name="Minami C."/>
            <person name="Fujishiro T."/>
            <person name="Kohara M."/>
            <person name="Katoh M."/>
            <person name="Nakazaki N."/>
            <person name="Nakayama S."/>
            <person name="Yamada M."/>
            <person name="Tabata S."/>
            <person name="Watanabe M.M."/>
        </authorList>
    </citation>
    <scope>NUCLEOTIDE SEQUENCE [LARGE SCALE GENOMIC DNA]</scope>
    <source>
        <strain evidence="2">NIES-843 / IAM M-247</strain>
    </source>
</reference>
<name>B0JTP5_MICAN</name>
<dbReference type="STRING" id="449447.MAE_45260"/>
<evidence type="ECO:0000313" key="1">
    <source>
        <dbReference type="EMBL" id="BAG04348.1"/>
    </source>
</evidence>
<gene>
    <name evidence="1" type="ordered locus">MAE_45260</name>
</gene>
<organism evidence="1 2">
    <name type="scientific">Microcystis aeruginosa (strain NIES-843 / IAM M-2473)</name>
    <dbReference type="NCBI Taxonomy" id="449447"/>
    <lineage>
        <taxon>Bacteria</taxon>
        <taxon>Bacillati</taxon>
        <taxon>Cyanobacteriota</taxon>
        <taxon>Cyanophyceae</taxon>
        <taxon>Oscillatoriophycideae</taxon>
        <taxon>Chroococcales</taxon>
        <taxon>Microcystaceae</taxon>
        <taxon>Microcystis</taxon>
    </lineage>
</organism>
<dbReference type="Proteomes" id="UP000001510">
    <property type="component" value="Chromosome"/>
</dbReference>
<proteinExistence type="predicted"/>
<keyword evidence="2" id="KW-1185">Reference proteome</keyword>
<accession>B0JTP5</accession>
<dbReference type="KEGG" id="mar:MAE_45260"/>
<dbReference type="HOGENOM" id="CLU_2618048_0_0_3"/>
<dbReference type="PaxDb" id="449447-MAE_45260"/>
<dbReference type="AlphaFoldDB" id="B0JTP5"/>
<sequence>MRNPARERSRNLNREVWESPSVYGGEDVNLSSRLHPDWKPLGNLWVQILKPPLPCCVPDRDIFFLINFTIFNNCCNIG</sequence>
<dbReference type="EnsemblBacteria" id="BAG04348">
    <property type="protein sequence ID" value="BAG04348"/>
    <property type="gene ID" value="MAE_45260"/>
</dbReference>